<accession>A0A498KC97</accession>
<organism evidence="1 2">
    <name type="scientific">Malus domestica</name>
    <name type="common">Apple</name>
    <name type="synonym">Pyrus malus</name>
    <dbReference type="NCBI Taxonomy" id="3750"/>
    <lineage>
        <taxon>Eukaryota</taxon>
        <taxon>Viridiplantae</taxon>
        <taxon>Streptophyta</taxon>
        <taxon>Embryophyta</taxon>
        <taxon>Tracheophyta</taxon>
        <taxon>Spermatophyta</taxon>
        <taxon>Magnoliopsida</taxon>
        <taxon>eudicotyledons</taxon>
        <taxon>Gunneridae</taxon>
        <taxon>Pentapetalae</taxon>
        <taxon>rosids</taxon>
        <taxon>fabids</taxon>
        <taxon>Rosales</taxon>
        <taxon>Rosaceae</taxon>
        <taxon>Amygdaloideae</taxon>
        <taxon>Maleae</taxon>
        <taxon>Malus</taxon>
    </lineage>
</organism>
<dbReference type="Proteomes" id="UP000290289">
    <property type="component" value="Chromosome 3"/>
</dbReference>
<proteinExistence type="predicted"/>
<keyword evidence="2" id="KW-1185">Reference proteome</keyword>
<dbReference type="AlphaFoldDB" id="A0A498KC97"/>
<protein>
    <submittedName>
        <fullName evidence="1">Uncharacterized protein</fullName>
    </submittedName>
</protein>
<reference evidence="1 2" key="1">
    <citation type="submission" date="2018-10" db="EMBL/GenBank/DDBJ databases">
        <title>A high-quality apple genome assembly.</title>
        <authorList>
            <person name="Hu J."/>
        </authorList>
    </citation>
    <scope>NUCLEOTIDE SEQUENCE [LARGE SCALE GENOMIC DNA]</scope>
    <source>
        <strain evidence="2">cv. HFTH1</strain>
        <tissue evidence="1">Young leaf</tissue>
    </source>
</reference>
<sequence>MGVNYYHCFAQFRSPERLPLSTVKEEHVSFISSVIEFLKPKCFCGRKKNLWEKLEQSNNEQTKKKQQQQMTVVKKEEFTLEEWFLASSPCQKDDIYSRVCNNSEGEHYGSGGNWVYPSLGGEDSDDVTSNSRDSFSLLKLLTDESGKSDAHDPCLCRSESSGKVKKRVSFKLPEEADMFIFWSPDHQDGCEEGNLVMY</sequence>
<comment type="caution">
    <text evidence="1">The sequence shown here is derived from an EMBL/GenBank/DDBJ whole genome shotgun (WGS) entry which is preliminary data.</text>
</comment>
<name>A0A498KC97_MALDO</name>
<evidence type="ECO:0000313" key="2">
    <source>
        <dbReference type="Proteomes" id="UP000290289"/>
    </source>
</evidence>
<gene>
    <name evidence="1" type="ORF">DVH24_004077</name>
</gene>
<evidence type="ECO:0000313" key="1">
    <source>
        <dbReference type="EMBL" id="RXI03425.1"/>
    </source>
</evidence>
<dbReference type="EMBL" id="RDQH01000329">
    <property type="protein sequence ID" value="RXI03425.1"/>
    <property type="molecule type" value="Genomic_DNA"/>
</dbReference>